<dbReference type="SUPFAM" id="SSF81653">
    <property type="entry name" value="Calcium ATPase, transduction domain A"/>
    <property type="match status" value="1"/>
</dbReference>
<dbReference type="Gene3D" id="2.70.150.10">
    <property type="entry name" value="Calcium-transporting ATPase, cytoplasmic transduction domain A"/>
    <property type="match status" value="1"/>
</dbReference>
<feature type="transmembrane region" description="Helical" evidence="11">
    <location>
        <begin position="203"/>
        <end position="224"/>
    </location>
</feature>
<dbReference type="Pfam" id="PF00122">
    <property type="entry name" value="E1-E2_ATPase"/>
    <property type="match status" value="1"/>
</dbReference>
<keyword evidence="7" id="KW-0460">Magnesium</keyword>
<dbReference type="NCBIfam" id="TIGR01494">
    <property type="entry name" value="ATPase_P-type"/>
    <property type="match status" value="1"/>
</dbReference>
<dbReference type="InterPro" id="IPR023298">
    <property type="entry name" value="ATPase_P-typ_TM_dom_sf"/>
</dbReference>
<evidence type="ECO:0000256" key="2">
    <source>
        <dbReference type="ARBA" id="ARBA00006000"/>
    </source>
</evidence>
<dbReference type="GO" id="GO:0005524">
    <property type="term" value="F:ATP binding"/>
    <property type="evidence" value="ECO:0007669"/>
    <property type="project" value="UniProtKB-KW"/>
</dbReference>
<dbReference type="GeneTree" id="ENSGT00940000155941"/>
<evidence type="ECO:0000313" key="13">
    <source>
        <dbReference type="Ensembl" id="ENSSTOP00000009164.3"/>
    </source>
</evidence>
<dbReference type="AlphaFoldDB" id="I3MF22"/>
<dbReference type="EMBL" id="AGTP01097733">
    <property type="status" value="NOT_ANNOTATED_CDS"/>
    <property type="molecule type" value="Genomic_DNA"/>
</dbReference>
<dbReference type="GO" id="GO:0006874">
    <property type="term" value="P:intracellular calcium ion homeostasis"/>
    <property type="evidence" value="ECO:0007669"/>
    <property type="project" value="TreeGrafter"/>
</dbReference>
<dbReference type="FunCoup" id="I3MF22">
    <property type="interactions" value="368"/>
</dbReference>
<dbReference type="GO" id="GO:0031902">
    <property type="term" value="C:late endosome membrane"/>
    <property type="evidence" value="ECO:0007669"/>
    <property type="project" value="TreeGrafter"/>
</dbReference>
<proteinExistence type="inferred from homology"/>
<dbReference type="SUPFAM" id="SSF56784">
    <property type="entry name" value="HAD-like"/>
    <property type="match status" value="1"/>
</dbReference>
<comment type="subcellular location">
    <subcellularLocation>
        <location evidence="1">Membrane</location>
        <topology evidence="1">Multi-pass membrane protein</topology>
    </subcellularLocation>
</comment>
<keyword evidence="10 11" id="KW-0472">Membrane</keyword>
<reference evidence="14" key="1">
    <citation type="submission" date="2011-11" db="EMBL/GenBank/DDBJ databases">
        <title>The Draft Genome of Spermophilus tridecemlineatus.</title>
        <authorList>
            <consortium name="The Broad Institute Genome Assembly &amp; Analysis Group"/>
            <consortium name="Computational R&amp;D Group"/>
            <consortium name="and Sequencing Platform"/>
            <person name="Di Palma F."/>
            <person name="Alfoldi J."/>
            <person name="Johnson J."/>
            <person name="Berlin A."/>
            <person name="Gnerre S."/>
            <person name="Jaffe D."/>
            <person name="MacCallum I."/>
            <person name="Young S."/>
            <person name="Walker B.J."/>
            <person name="Lindblad-Toh K."/>
        </authorList>
    </citation>
    <scope>NUCLEOTIDE SEQUENCE [LARGE SCALE GENOMIC DNA]</scope>
</reference>
<feature type="transmembrane region" description="Helical" evidence="11">
    <location>
        <begin position="835"/>
        <end position="853"/>
    </location>
</feature>
<keyword evidence="4" id="KW-0479">Metal-binding</keyword>
<name>I3MF22_ICTTR</name>
<dbReference type="InterPro" id="IPR059000">
    <property type="entry name" value="ATPase_P-type_domA"/>
</dbReference>
<keyword evidence="3 11" id="KW-0812">Transmembrane</keyword>
<dbReference type="Ensembl" id="ENSSTOT00000010215.3">
    <property type="protein sequence ID" value="ENSSTOP00000009164.3"/>
    <property type="gene ID" value="ENSSTOG00000010195.3"/>
</dbReference>
<dbReference type="EMBL" id="AGTP01097735">
    <property type="status" value="NOT_ANNOTATED_CDS"/>
    <property type="molecule type" value="Genomic_DNA"/>
</dbReference>
<dbReference type="InterPro" id="IPR036412">
    <property type="entry name" value="HAD-like_sf"/>
</dbReference>
<evidence type="ECO:0000256" key="4">
    <source>
        <dbReference type="ARBA" id="ARBA00022723"/>
    </source>
</evidence>
<gene>
    <name evidence="13" type="primary">ATP13A3</name>
</gene>
<feature type="transmembrane region" description="Helical" evidence="11">
    <location>
        <begin position="905"/>
        <end position="930"/>
    </location>
</feature>
<dbReference type="InParanoid" id="I3MF22"/>
<dbReference type="GO" id="GO:0019829">
    <property type="term" value="F:ATPase-coupled monoatomic cation transmembrane transporter activity"/>
    <property type="evidence" value="ECO:0007669"/>
    <property type="project" value="TreeGrafter"/>
</dbReference>
<feature type="transmembrane region" description="Helical" evidence="11">
    <location>
        <begin position="173"/>
        <end position="191"/>
    </location>
</feature>
<evidence type="ECO:0000256" key="10">
    <source>
        <dbReference type="ARBA" id="ARBA00023136"/>
    </source>
</evidence>
<dbReference type="GO" id="GO:0016887">
    <property type="term" value="F:ATP hydrolysis activity"/>
    <property type="evidence" value="ECO:0007669"/>
    <property type="project" value="InterPro"/>
</dbReference>
<dbReference type="InterPro" id="IPR023214">
    <property type="entry name" value="HAD_sf"/>
</dbReference>
<dbReference type="FunFam" id="3.40.50.1000:FF:000045">
    <property type="entry name" value="Cation-transporting ATPase"/>
    <property type="match status" value="1"/>
</dbReference>
<keyword evidence="14" id="KW-1185">Reference proteome</keyword>
<dbReference type="FunFam" id="1.20.1110.10:FF:000026">
    <property type="entry name" value="Cation-transporting ATPase"/>
    <property type="match status" value="1"/>
</dbReference>
<sequence length="1017" mass="114851">VLNPFYIFQLFSVILWSTDEYYYYALAIVIMSIVSIVSSLYSIRKQYVMLHDMVAAHSTVRVSVCRVNEEIEEIFSTDLVPGDVMVIPLNGTVMPCDAVLINGTCIVNESMLTGGSLDLASAVLPDIACSLPGDGSSYLYSPSIKKITLSPTIVVLISFFNPLRNLPDLDNRLLLSCLFLSFLKYIYYIVFYDFDFIKSAFSFLWIKLSFYATTFVDFISLSLLNDCVTIQVSRLSFLFSHHFEVVLPQPPESLGLQMCSTMPSLNLKGFCFSSQVAEIIGMCHLTWLESNTKLKLPGFMNLIQFLLPEENVCNEMLVKSQFVACMATCHSLTKIEGMLSGDPLDLKMFEAIGWILEEATEEETALHNRIMPTVVRPPKQLLPESTPAGNQEMVRNYLMLDSTIDTISGFKAFSPSFTIECLSLCFLSLHVISLTKCLKIFSKAHLWILNRSHCCTSNDFQMFLVFHVSKDAIENNMDFMGLIIMQNKLKQETPAVLEDLHKANIRTVMVTGDNMLTAVSVARDCGMILPQDKVIIAEALPPKDGKVAKINWHYADSLTQCGNSSAIDSEAIPIKLVHDSLEDLQLTRYHFAMNGKSFSVILEHFQDLVPKLMLHGTVFARMAPDQKTQLVEALQNVDYFVGMCGDGANDCGALKRAHGGISLSELEASVASPFTSKTPSISCVPNLIREGRAALMTSFCVFKFMALYSIIQYFSVTLLYSLLMQIGQLCFTLQNVIPWHIFILSLNSAWKELVAQRPPSGLISGALLFSVLSQIIICIGFQSLGFFWVKQQPWYEVWHPYSDACNTTRNPHWNSSHMYNETEPDSHNIQNYENTTVFFISSFQYLIVAIAFSKGKPFRQPCYKNYLFVVSVIILYVFILFIMLHPVASIDQVLQIVCVPYQWRITMLIIVLVNALVSIMVESFFLDMVLWKVVFNRDRQGEYRFTTTQPPQESVDRWGKCCLSWAQGCRKKMPKAKYMYLAQELLVDPEWPPKPQTTTEAKALVKENGSCQIITIT</sequence>
<feature type="domain" description="P-type ATPase A" evidence="12">
    <location>
        <begin position="62"/>
        <end position="117"/>
    </location>
</feature>
<organism evidence="13 14">
    <name type="scientific">Ictidomys tridecemlineatus</name>
    <name type="common">Thirteen-lined ground squirrel</name>
    <name type="synonym">Spermophilus tridecemlineatus</name>
    <dbReference type="NCBI Taxonomy" id="43179"/>
    <lineage>
        <taxon>Eukaryota</taxon>
        <taxon>Metazoa</taxon>
        <taxon>Chordata</taxon>
        <taxon>Craniata</taxon>
        <taxon>Vertebrata</taxon>
        <taxon>Euteleostomi</taxon>
        <taxon>Mammalia</taxon>
        <taxon>Eutheria</taxon>
        <taxon>Euarchontoglires</taxon>
        <taxon>Glires</taxon>
        <taxon>Rodentia</taxon>
        <taxon>Sciuromorpha</taxon>
        <taxon>Sciuridae</taxon>
        <taxon>Xerinae</taxon>
        <taxon>Marmotini</taxon>
        <taxon>Ictidomys</taxon>
    </lineage>
</organism>
<evidence type="ECO:0000256" key="7">
    <source>
        <dbReference type="ARBA" id="ARBA00022842"/>
    </source>
</evidence>
<evidence type="ECO:0000256" key="9">
    <source>
        <dbReference type="ARBA" id="ARBA00022989"/>
    </source>
</evidence>
<dbReference type="EMBL" id="AGTP01097738">
    <property type="status" value="NOT_ANNOTATED_CDS"/>
    <property type="molecule type" value="Genomic_DNA"/>
</dbReference>
<feature type="transmembrane region" description="Helical" evidence="11">
    <location>
        <begin position="21"/>
        <end position="43"/>
    </location>
</feature>
<keyword evidence="8" id="KW-1278">Translocase</keyword>
<feature type="transmembrane region" description="Helical" evidence="11">
    <location>
        <begin position="726"/>
        <end position="750"/>
    </location>
</feature>
<evidence type="ECO:0000256" key="1">
    <source>
        <dbReference type="ARBA" id="ARBA00004141"/>
    </source>
</evidence>
<feature type="transmembrane region" description="Helical" evidence="11">
    <location>
        <begin position="762"/>
        <end position="789"/>
    </location>
</feature>
<comment type="similarity">
    <text evidence="2">Belongs to the cation transport ATPase (P-type) (TC 3.A.3) family. Type V subfamily.</text>
</comment>
<protein>
    <submittedName>
        <fullName evidence="13">ATPase 13A3</fullName>
    </submittedName>
</protein>
<evidence type="ECO:0000259" key="12">
    <source>
        <dbReference type="Pfam" id="PF00122"/>
    </source>
</evidence>
<evidence type="ECO:0000313" key="14">
    <source>
        <dbReference type="Proteomes" id="UP000005215"/>
    </source>
</evidence>
<dbReference type="PANTHER" id="PTHR45630:SF12">
    <property type="entry name" value="POLYAMINE-TRANSPORTING ATPASE 13A3"/>
    <property type="match status" value="1"/>
</dbReference>
<evidence type="ECO:0000256" key="3">
    <source>
        <dbReference type="ARBA" id="ARBA00022692"/>
    </source>
</evidence>
<evidence type="ECO:0000256" key="11">
    <source>
        <dbReference type="SAM" id="Phobius"/>
    </source>
</evidence>
<dbReference type="STRING" id="43179.ENSSTOP00000009164"/>
<dbReference type="eggNOG" id="KOG0208">
    <property type="taxonomic scope" value="Eukaryota"/>
</dbReference>
<accession>I3MF22</accession>
<keyword evidence="5" id="KW-0547">Nucleotide-binding</keyword>
<feature type="transmembrane region" description="Helical" evidence="11">
    <location>
        <begin position="865"/>
        <end position="885"/>
    </location>
</feature>
<dbReference type="GO" id="GO:0046872">
    <property type="term" value="F:metal ion binding"/>
    <property type="evidence" value="ECO:0007669"/>
    <property type="project" value="UniProtKB-KW"/>
</dbReference>
<reference evidence="13" key="2">
    <citation type="submission" date="2025-08" db="UniProtKB">
        <authorList>
            <consortium name="Ensembl"/>
        </authorList>
    </citation>
    <scope>IDENTIFICATION</scope>
</reference>
<dbReference type="SUPFAM" id="SSF81665">
    <property type="entry name" value="Calcium ATPase, transmembrane domain M"/>
    <property type="match status" value="1"/>
</dbReference>
<dbReference type="EMBL" id="AGTP01097734">
    <property type="status" value="NOT_ANNOTATED_CDS"/>
    <property type="molecule type" value="Genomic_DNA"/>
</dbReference>
<keyword evidence="9 11" id="KW-1133">Transmembrane helix</keyword>
<dbReference type="InterPro" id="IPR006544">
    <property type="entry name" value="P-type_TPase_V"/>
</dbReference>
<keyword evidence="6" id="KW-0067">ATP-binding</keyword>
<dbReference type="EMBL" id="AGTP01097736">
    <property type="status" value="NOT_ANNOTATED_CDS"/>
    <property type="molecule type" value="Genomic_DNA"/>
</dbReference>
<dbReference type="InterPro" id="IPR001757">
    <property type="entry name" value="P_typ_ATPase"/>
</dbReference>
<feature type="transmembrane region" description="Helical" evidence="11">
    <location>
        <begin position="693"/>
        <end position="714"/>
    </location>
</feature>
<dbReference type="Gene3D" id="3.40.50.1000">
    <property type="entry name" value="HAD superfamily/HAD-like"/>
    <property type="match status" value="1"/>
</dbReference>
<dbReference type="HOGENOM" id="CLU_001828_0_0_1"/>
<dbReference type="PANTHER" id="PTHR45630">
    <property type="entry name" value="CATION-TRANSPORTING ATPASE-RELATED"/>
    <property type="match status" value="1"/>
</dbReference>
<evidence type="ECO:0000256" key="5">
    <source>
        <dbReference type="ARBA" id="ARBA00022741"/>
    </source>
</evidence>
<dbReference type="InterPro" id="IPR008250">
    <property type="entry name" value="ATPase_P-typ_transduc_dom_A_sf"/>
</dbReference>
<dbReference type="EMBL" id="AGTP01097737">
    <property type="status" value="NOT_ANNOTATED_CDS"/>
    <property type="molecule type" value="Genomic_DNA"/>
</dbReference>
<evidence type="ECO:0000256" key="6">
    <source>
        <dbReference type="ARBA" id="ARBA00022840"/>
    </source>
</evidence>
<reference evidence="13" key="3">
    <citation type="submission" date="2025-09" db="UniProtKB">
        <authorList>
            <consortium name="Ensembl"/>
        </authorList>
    </citation>
    <scope>IDENTIFICATION</scope>
</reference>
<dbReference type="GO" id="GO:0140358">
    <property type="term" value="F:P-type transmembrane transporter activity"/>
    <property type="evidence" value="ECO:0007669"/>
    <property type="project" value="InterPro"/>
</dbReference>
<evidence type="ECO:0000256" key="8">
    <source>
        <dbReference type="ARBA" id="ARBA00022967"/>
    </source>
</evidence>
<dbReference type="Proteomes" id="UP000005215">
    <property type="component" value="Unassembled WGS sequence"/>
</dbReference>
<dbReference type="GO" id="GO:0015203">
    <property type="term" value="F:polyamine transmembrane transporter activity"/>
    <property type="evidence" value="ECO:0007669"/>
    <property type="project" value="TreeGrafter"/>
</dbReference>